<sequence length="270" mass="31664">MKYELQYSFKNVDIFQTYIMNLKCYFENCSNRIDYYCSCKPTYTFICSSHILQHFKEVEPSSHTIKNAYQKYDNKKKQALLNIYGKAIENLSKVQSSIVETLDSLIKAQSEFKKSTEDFFKLQRKEIQSIFDNLFCQENEIIVPELIDNKGFAFEEFAYYNESLIERFSTFGRTNLEFLEKFTGFYKGHLEFNKDNILDFKGNANLNKHLYFFKPGTKTLVKFDVNTLTNSEFEVNVNETQSSLGAACEIPGNKFFHYGGYSPYNKLDKS</sequence>
<organism evidence="1 2">
    <name type="scientific">Stentor coeruleus</name>
    <dbReference type="NCBI Taxonomy" id="5963"/>
    <lineage>
        <taxon>Eukaryota</taxon>
        <taxon>Sar</taxon>
        <taxon>Alveolata</taxon>
        <taxon>Ciliophora</taxon>
        <taxon>Postciliodesmatophora</taxon>
        <taxon>Heterotrichea</taxon>
        <taxon>Heterotrichida</taxon>
        <taxon>Stentoridae</taxon>
        <taxon>Stentor</taxon>
    </lineage>
</organism>
<evidence type="ECO:0000313" key="2">
    <source>
        <dbReference type="Proteomes" id="UP000187209"/>
    </source>
</evidence>
<keyword evidence="2" id="KW-1185">Reference proteome</keyword>
<dbReference type="AlphaFoldDB" id="A0A1R2AKQ9"/>
<proteinExistence type="predicted"/>
<gene>
    <name evidence="1" type="ORF">SteCoe_39390</name>
</gene>
<dbReference type="Proteomes" id="UP000187209">
    <property type="component" value="Unassembled WGS sequence"/>
</dbReference>
<protein>
    <submittedName>
        <fullName evidence="1">Uncharacterized protein</fullName>
    </submittedName>
</protein>
<reference evidence="1 2" key="1">
    <citation type="submission" date="2016-11" db="EMBL/GenBank/DDBJ databases">
        <title>The macronuclear genome of Stentor coeruleus: a giant cell with tiny introns.</title>
        <authorList>
            <person name="Slabodnick M."/>
            <person name="Ruby J.G."/>
            <person name="Reiff S.B."/>
            <person name="Swart E.C."/>
            <person name="Gosai S."/>
            <person name="Prabakaran S."/>
            <person name="Witkowska E."/>
            <person name="Larue G.E."/>
            <person name="Fisher S."/>
            <person name="Freeman R.M."/>
            <person name="Gunawardena J."/>
            <person name="Chu W."/>
            <person name="Stover N.A."/>
            <person name="Gregory B.D."/>
            <person name="Nowacki M."/>
            <person name="Derisi J."/>
            <person name="Roy S.W."/>
            <person name="Marshall W.F."/>
            <person name="Sood P."/>
        </authorList>
    </citation>
    <scope>NUCLEOTIDE SEQUENCE [LARGE SCALE GENOMIC DNA]</scope>
    <source>
        <strain evidence="1">WM001</strain>
    </source>
</reference>
<evidence type="ECO:0000313" key="1">
    <source>
        <dbReference type="EMBL" id="OMJ65086.1"/>
    </source>
</evidence>
<comment type="caution">
    <text evidence="1">The sequence shown here is derived from an EMBL/GenBank/DDBJ whole genome shotgun (WGS) entry which is preliminary data.</text>
</comment>
<accession>A0A1R2AKQ9</accession>
<dbReference type="EMBL" id="MPUH01002481">
    <property type="protein sequence ID" value="OMJ65086.1"/>
    <property type="molecule type" value="Genomic_DNA"/>
</dbReference>
<name>A0A1R2AKQ9_9CILI</name>